<dbReference type="PANTHER" id="PTHR43390">
    <property type="entry name" value="SIGNAL PEPTIDASE I"/>
    <property type="match status" value="1"/>
</dbReference>
<dbReference type="InterPro" id="IPR036286">
    <property type="entry name" value="LexA/Signal_pep-like_sf"/>
</dbReference>
<evidence type="ECO:0000313" key="5">
    <source>
        <dbReference type="EMBL" id="MEU7295229.1"/>
    </source>
</evidence>
<keyword evidence="3 5" id="KW-0378">Hydrolase</keyword>
<sequence length="209" mass="22017">MRTVFRVLGALGLVLAVGAVVHVGTGYTTAEVSSDAMRPTYTPGDRVLLERTEAGSVRRGDVVLQRTAGRYGGLAVLQRVVGVGGDRVAQRPGEPVTVNGEPLSEPYVNGGDPSGPAPAYDVVVPEGRLFLLGDHRANSNDSRYFLDDRSGTVAEGAVLARALDDRSGLLGAGLTALLGFVLTLGAIVMEIVRRRKRPSGDNRPLTVTR</sequence>
<keyword evidence="3" id="KW-1133">Transmembrane helix</keyword>
<protein>
    <recommendedName>
        <fullName evidence="3">Signal peptidase I</fullName>
        <ecNumber evidence="3">3.4.21.89</ecNumber>
    </recommendedName>
</protein>
<evidence type="ECO:0000313" key="6">
    <source>
        <dbReference type="Proteomes" id="UP001551210"/>
    </source>
</evidence>
<dbReference type="PRINTS" id="PR00727">
    <property type="entry name" value="LEADERPTASE"/>
</dbReference>
<proteinExistence type="inferred from homology"/>
<evidence type="ECO:0000256" key="1">
    <source>
        <dbReference type="ARBA" id="ARBA00004401"/>
    </source>
</evidence>
<dbReference type="Proteomes" id="UP001551210">
    <property type="component" value="Unassembled WGS sequence"/>
</dbReference>
<dbReference type="SUPFAM" id="SSF51306">
    <property type="entry name" value="LexA/Signal peptidase"/>
    <property type="match status" value="1"/>
</dbReference>
<dbReference type="InterPro" id="IPR000223">
    <property type="entry name" value="Pept_S26A_signal_pept_1"/>
</dbReference>
<accession>A0ABV3CYC8</accession>
<dbReference type="EC" id="3.4.21.89" evidence="3"/>
<dbReference type="Pfam" id="PF10502">
    <property type="entry name" value="Peptidase_S26"/>
    <property type="match status" value="1"/>
</dbReference>
<dbReference type="EMBL" id="JBEZAM010000024">
    <property type="protein sequence ID" value="MEU7295229.1"/>
    <property type="molecule type" value="Genomic_DNA"/>
</dbReference>
<evidence type="ECO:0000256" key="2">
    <source>
        <dbReference type="ARBA" id="ARBA00009370"/>
    </source>
</evidence>
<organism evidence="5 6">
    <name type="scientific">Streptomyces exfoliatus</name>
    <name type="common">Streptomyces hydrogenans</name>
    <dbReference type="NCBI Taxonomy" id="1905"/>
    <lineage>
        <taxon>Bacteria</taxon>
        <taxon>Bacillati</taxon>
        <taxon>Actinomycetota</taxon>
        <taxon>Actinomycetes</taxon>
        <taxon>Kitasatosporales</taxon>
        <taxon>Streptomycetaceae</taxon>
        <taxon>Streptomyces</taxon>
    </lineage>
</organism>
<comment type="similarity">
    <text evidence="2 3">Belongs to the peptidase S26 family.</text>
</comment>
<keyword evidence="3" id="KW-0472">Membrane</keyword>
<dbReference type="GO" id="GO:0009003">
    <property type="term" value="F:signal peptidase activity"/>
    <property type="evidence" value="ECO:0007669"/>
    <property type="project" value="UniProtKB-EC"/>
</dbReference>
<feature type="domain" description="Peptidase S26" evidence="4">
    <location>
        <begin position="14"/>
        <end position="162"/>
    </location>
</feature>
<dbReference type="CDD" id="cd06530">
    <property type="entry name" value="S26_SPase_I"/>
    <property type="match status" value="1"/>
</dbReference>
<gene>
    <name evidence="5" type="primary">lepB</name>
    <name evidence="5" type="ORF">AB0A76_18765</name>
</gene>
<keyword evidence="3" id="KW-0645">Protease</keyword>
<reference evidence="5 6" key="1">
    <citation type="submission" date="2024-06" db="EMBL/GenBank/DDBJ databases">
        <title>The Natural Products Discovery Center: Release of the First 8490 Sequenced Strains for Exploring Actinobacteria Biosynthetic Diversity.</title>
        <authorList>
            <person name="Kalkreuter E."/>
            <person name="Kautsar S.A."/>
            <person name="Yang D."/>
            <person name="Bader C.D."/>
            <person name="Teijaro C.N."/>
            <person name="Fluegel L."/>
            <person name="Davis C.M."/>
            <person name="Simpson J.R."/>
            <person name="Lauterbach L."/>
            <person name="Steele A.D."/>
            <person name="Gui C."/>
            <person name="Meng S."/>
            <person name="Li G."/>
            <person name="Viehrig K."/>
            <person name="Ye F."/>
            <person name="Su P."/>
            <person name="Kiefer A.F."/>
            <person name="Nichols A."/>
            <person name="Cepeda A.J."/>
            <person name="Yan W."/>
            <person name="Fan B."/>
            <person name="Jiang Y."/>
            <person name="Adhikari A."/>
            <person name="Zheng C.-J."/>
            <person name="Schuster L."/>
            <person name="Cowan T.M."/>
            <person name="Smanski M.J."/>
            <person name="Chevrette M.G."/>
            <person name="De Carvalho L.P.S."/>
            <person name="Shen B."/>
        </authorList>
    </citation>
    <scope>NUCLEOTIDE SEQUENCE [LARGE SCALE GENOMIC DNA]</scope>
    <source>
        <strain evidence="5 6">NPDC045705</strain>
    </source>
</reference>
<keyword evidence="6" id="KW-1185">Reference proteome</keyword>
<comment type="catalytic activity">
    <reaction evidence="3">
        <text>Cleavage of hydrophobic, N-terminal signal or leader sequences from secreted and periplasmic proteins.</text>
        <dbReference type="EC" id="3.4.21.89"/>
    </reaction>
</comment>
<name>A0ABV3CYC8_STREX</name>
<evidence type="ECO:0000256" key="3">
    <source>
        <dbReference type="RuleBase" id="RU362042"/>
    </source>
</evidence>
<dbReference type="Gene3D" id="2.10.109.10">
    <property type="entry name" value="Umud Fragment, subunit A"/>
    <property type="match status" value="1"/>
</dbReference>
<comment type="subcellular location">
    <subcellularLocation>
        <location evidence="1">Cell membrane</location>
        <topology evidence="1">Single-pass type II membrane protein</topology>
    </subcellularLocation>
    <subcellularLocation>
        <location evidence="3">Membrane</location>
        <topology evidence="3">Single-pass type II membrane protein</topology>
    </subcellularLocation>
</comment>
<evidence type="ECO:0000259" key="4">
    <source>
        <dbReference type="Pfam" id="PF10502"/>
    </source>
</evidence>
<feature type="transmembrane region" description="Helical" evidence="3">
    <location>
        <begin position="169"/>
        <end position="189"/>
    </location>
</feature>
<dbReference type="PANTHER" id="PTHR43390:SF1">
    <property type="entry name" value="CHLOROPLAST PROCESSING PEPTIDASE"/>
    <property type="match status" value="1"/>
</dbReference>
<comment type="caution">
    <text evidence="5">The sequence shown here is derived from an EMBL/GenBank/DDBJ whole genome shotgun (WGS) entry which is preliminary data.</text>
</comment>
<dbReference type="NCBIfam" id="TIGR02227">
    <property type="entry name" value="sigpep_I_bact"/>
    <property type="match status" value="1"/>
</dbReference>
<dbReference type="RefSeq" id="WP_359209382.1">
    <property type="nucleotide sequence ID" value="NZ_JBEZAM010000024.1"/>
</dbReference>
<dbReference type="InterPro" id="IPR019533">
    <property type="entry name" value="Peptidase_S26"/>
</dbReference>
<keyword evidence="3" id="KW-0812">Transmembrane</keyword>